<dbReference type="InterPro" id="IPR004013">
    <property type="entry name" value="PHP_dom"/>
</dbReference>
<keyword evidence="11" id="KW-0227">DNA damage</keyword>
<evidence type="ECO:0000256" key="6">
    <source>
        <dbReference type="ARBA" id="ARBA00022481"/>
    </source>
</evidence>
<dbReference type="EC" id="4.2.99.18" evidence="4"/>
<dbReference type="SMART" id="SM00483">
    <property type="entry name" value="POLXc"/>
    <property type="match status" value="1"/>
</dbReference>
<evidence type="ECO:0000256" key="17">
    <source>
        <dbReference type="ARBA" id="ARBA00035726"/>
    </source>
</evidence>
<evidence type="ECO:0000256" key="12">
    <source>
        <dbReference type="ARBA" id="ARBA00022843"/>
    </source>
</evidence>
<comment type="catalytic activity">
    <reaction evidence="19">
        <text>a 5'-end 2'-deoxyribose-2'-deoxyribonucleotide-DNA = (2E,4S)-4-hydroxypenten-2-al-5-phosphate + a 5'-end 5'-phospho-2'-deoxyribonucleoside-DNA + H(+)</text>
        <dbReference type="Rhea" id="RHEA:76255"/>
        <dbReference type="Rhea" id="RHEA-COMP:13180"/>
        <dbReference type="Rhea" id="RHEA-COMP:18657"/>
        <dbReference type="ChEBI" id="CHEBI:15378"/>
        <dbReference type="ChEBI" id="CHEBI:136412"/>
        <dbReference type="ChEBI" id="CHEBI:195194"/>
        <dbReference type="ChEBI" id="CHEBI:195195"/>
    </reaction>
</comment>
<dbReference type="GO" id="GO:0140078">
    <property type="term" value="F:class I DNA-(apurinic or apyrimidinic site) endonuclease activity"/>
    <property type="evidence" value="ECO:0007669"/>
    <property type="project" value="UniProtKB-EC"/>
</dbReference>
<dbReference type="OrthoDB" id="9808747at2"/>
<evidence type="ECO:0000259" key="23">
    <source>
        <dbReference type="SMART" id="SM00481"/>
    </source>
</evidence>
<evidence type="ECO:0000313" key="25">
    <source>
        <dbReference type="EMBL" id="QDU62894.1"/>
    </source>
</evidence>
<dbReference type="GO" id="GO:0042578">
    <property type="term" value="F:phosphoric ester hydrolase activity"/>
    <property type="evidence" value="ECO:0007669"/>
    <property type="project" value="TreeGrafter"/>
</dbReference>
<dbReference type="AlphaFoldDB" id="A0A518B7E7"/>
<dbReference type="InterPro" id="IPR029398">
    <property type="entry name" value="PolB_thumb"/>
</dbReference>
<keyword evidence="8" id="KW-0808">Transferase</keyword>
<dbReference type="Pfam" id="PF14791">
    <property type="entry name" value="DNA_pol_B_thumb"/>
    <property type="match status" value="1"/>
</dbReference>
<dbReference type="InterPro" id="IPR050243">
    <property type="entry name" value="PHP_phosphatase"/>
</dbReference>
<dbReference type="InterPro" id="IPR010996">
    <property type="entry name" value="HHH_MUS81"/>
</dbReference>
<evidence type="ECO:0000256" key="18">
    <source>
        <dbReference type="ARBA" id="ARBA00044632"/>
    </source>
</evidence>
<evidence type="ECO:0000256" key="21">
    <source>
        <dbReference type="ARBA" id="ARBA00049244"/>
    </source>
</evidence>
<feature type="domain" description="DNA-directed DNA polymerase X" evidence="24">
    <location>
        <begin position="1"/>
        <end position="313"/>
    </location>
</feature>
<proteinExistence type="predicted"/>
<comment type="catalytic activity">
    <reaction evidence="21">
        <text>DNA(n) + a 2'-deoxyribonucleoside 5'-triphosphate = DNA(n+1) + diphosphate</text>
        <dbReference type="Rhea" id="RHEA:22508"/>
        <dbReference type="Rhea" id="RHEA-COMP:17339"/>
        <dbReference type="Rhea" id="RHEA-COMP:17340"/>
        <dbReference type="ChEBI" id="CHEBI:33019"/>
        <dbReference type="ChEBI" id="CHEBI:61560"/>
        <dbReference type="ChEBI" id="CHEBI:173112"/>
        <dbReference type="EC" id="2.7.7.7"/>
    </reaction>
</comment>
<dbReference type="SMART" id="SM00278">
    <property type="entry name" value="HhH1"/>
    <property type="match status" value="3"/>
</dbReference>
<dbReference type="InterPro" id="IPR022311">
    <property type="entry name" value="PolX-like"/>
</dbReference>
<evidence type="ECO:0000256" key="9">
    <source>
        <dbReference type="ARBA" id="ARBA00022695"/>
    </source>
</evidence>
<dbReference type="SMART" id="SM00481">
    <property type="entry name" value="POLIIIAc"/>
    <property type="match status" value="1"/>
</dbReference>
<keyword evidence="10" id="KW-0235">DNA replication</keyword>
<protein>
    <recommendedName>
        <fullName evidence="5">DNA polymerase beta</fullName>
        <ecNumber evidence="3">2.7.7.7</ecNumber>
        <ecNumber evidence="4">4.2.99.18</ecNumber>
    </recommendedName>
    <alternativeName>
        <fullName evidence="16">5'-deoxyribose-phosphate lyase</fullName>
    </alternativeName>
    <alternativeName>
        <fullName evidence="17">AP lyase</fullName>
    </alternativeName>
</protein>
<keyword evidence="12" id="KW-0832">Ubl conjugation</keyword>
<accession>A0A518B7E7</accession>
<dbReference type="GO" id="GO:0008270">
    <property type="term" value="F:zinc ion binding"/>
    <property type="evidence" value="ECO:0007669"/>
    <property type="project" value="TreeGrafter"/>
</dbReference>
<dbReference type="EMBL" id="CP036279">
    <property type="protein sequence ID" value="QDU62894.1"/>
    <property type="molecule type" value="Genomic_DNA"/>
</dbReference>
<evidence type="ECO:0000256" key="7">
    <source>
        <dbReference type="ARBA" id="ARBA00022634"/>
    </source>
</evidence>
<keyword evidence="6" id="KW-0488">Methylation</keyword>
<dbReference type="Gene3D" id="3.20.20.140">
    <property type="entry name" value="Metal-dependent hydrolases"/>
    <property type="match status" value="1"/>
</dbReference>
<dbReference type="KEGG" id="knv:Pan216_37670"/>
<dbReference type="InterPro" id="IPR003583">
    <property type="entry name" value="Hlx-hairpin-Hlx_DNA-bd_motif"/>
</dbReference>
<feature type="domain" description="Polymerase/histidinol phosphatase N-terminal" evidence="23">
    <location>
        <begin position="337"/>
        <end position="416"/>
    </location>
</feature>
<dbReference type="PANTHER" id="PTHR36928:SF1">
    <property type="entry name" value="PHOSPHATASE YCDX-RELATED"/>
    <property type="match status" value="1"/>
</dbReference>
<dbReference type="SUPFAM" id="SSF89550">
    <property type="entry name" value="PHP domain-like"/>
    <property type="match status" value="1"/>
</dbReference>
<keyword evidence="9" id="KW-0548">Nucleotidyltransferase</keyword>
<evidence type="ECO:0000256" key="8">
    <source>
        <dbReference type="ARBA" id="ARBA00022679"/>
    </source>
</evidence>
<sequence length="573" mass="63129">MNRKEIAKVLDECGTLLELKGENPFRANAYHNASRAIQRLEGDLDDLLEQKKLGSVKGIGKTMVEKVEELVETGSLKFLEKLRGEVPSGLVEMLRINGFGPKRIHQAYKELGVDSVEKLKLAASDGRLAGMKGFGKKTAEKVLEGIAFLDESGRRVLYPVARELAERVMEALAGHPAIKRMTLCGSLRRGRATIKDIDLLVASDDSEPIMKQFVELPDVRQIVGHGSTKSSVVLDNGMACDLRVVADKHFPFAMHYFTGSKEHNVAMRARAQDYGLKLNEYELAGEKKNIACKEEEDIFAALDLDPIPPELREDTGEIAAAADKSLPKLLESGDLTGIFHCHTTASDGGATLEEMAAGAKAAGFGYLGLADHSQTAAYANGLSPERVREQQKKIDAFNAKSDGFRLFKGIESDILADGSLDYDEKTLESFDYVVASIHQPMNMSETEMTERICRAIRHPRCTMIGHLTGRLLLHRDGYPLDVETILREAAKHNTMIEINAHPWRLDLDWVNCKRAKALGVKVAINPDAHSVEGIDDTKYGVLTARRGWLEAGDVFNTLPVDEIAKRLRAGKDG</sequence>
<dbReference type="PANTHER" id="PTHR36928">
    <property type="entry name" value="PHOSPHATASE YCDX-RELATED"/>
    <property type="match status" value="1"/>
</dbReference>
<comment type="function">
    <text evidence="20">Repair polymerase that plays a key role in base-excision repair. During this process, the damaged base is excised by specific DNA glycosylases, the DNA backbone is nicked at the abasic site by an apurinic/apyrimidic (AP) endonuclease, and POLB removes 5'-deoxyribose-phosphate from the preincised AP site acting as a 5'-deoxyribose-phosphate lyase (5'-dRP lyase); through its DNA polymerase activity, it adds one nucleotide to the 3' end of the arising single-nucleotide gap. Conducts 'gap-filling' DNA synthesis in a stepwise distributive fashion rather than in a processive fashion as for other DNA polymerases. It is also able to cleave sugar-phosphate bonds 3' to an intact AP site, acting as an AP lyase.</text>
</comment>
<comment type="cofactor">
    <cofactor evidence="1">
        <name>Mg(2+)</name>
        <dbReference type="ChEBI" id="CHEBI:18420"/>
    </cofactor>
</comment>
<dbReference type="PIRSF" id="PIRSF005047">
    <property type="entry name" value="UCP005047_YshC"/>
    <property type="match status" value="1"/>
</dbReference>
<organism evidence="25 26">
    <name type="scientific">Kolteria novifilia</name>
    <dbReference type="NCBI Taxonomy" id="2527975"/>
    <lineage>
        <taxon>Bacteria</taxon>
        <taxon>Pseudomonadati</taxon>
        <taxon>Planctomycetota</taxon>
        <taxon>Planctomycetia</taxon>
        <taxon>Kolteriales</taxon>
        <taxon>Kolteriaceae</taxon>
        <taxon>Kolteria</taxon>
    </lineage>
</organism>
<dbReference type="PRINTS" id="PR00870">
    <property type="entry name" value="DNAPOLXBETA"/>
</dbReference>
<evidence type="ECO:0000256" key="19">
    <source>
        <dbReference type="ARBA" id="ARBA00044678"/>
    </source>
</evidence>
<dbReference type="InterPro" id="IPR003141">
    <property type="entry name" value="Pol/His_phosphatase_N"/>
</dbReference>
<dbReference type="Gene3D" id="3.30.460.10">
    <property type="entry name" value="Beta Polymerase, domain 2"/>
    <property type="match status" value="1"/>
</dbReference>
<evidence type="ECO:0000256" key="10">
    <source>
        <dbReference type="ARBA" id="ARBA00022705"/>
    </source>
</evidence>
<dbReference type="EC" id="2.7.7.7" evidence="3"/>
<dbReference type="InterPro" id="IPR043519">
    <property type="entry name" value="NT_sf"/>
</dbReference>
<dbReference type="Pfam" id="PF14520">
    <property type="entry name" value="HHH_5"/>
    <property type="match status" value="1"/>
</dbReference>
<dbReference type="GO" id="GO:0003887">
    <property type="term" value="F:DNA-directed DNA polymerase activity"/>
    <property type="evidence" value="ECO:0007669"/>
    <property type="project" value="UniProtKB-KW"/>
</dbReference>
<dbReference type="Gene3D" id="3.30.210.10">
    <property type="entry name" value="DNA polymerase, thumb domain"/>
    <property type="match status" value="1"/>
</dbReference>
<evidence type="ECO:0000256" key="14">
    <source>
        <dbReference type="ARBA" id="ARBA00023053"/>
    </source>
</evidence>
<dbReference type="InterPro" id="IPR002008">
    <property type="entry name" value="DNA_pol_X_beta-like"/>
</dbReference>
<evidence type="ECO:0000259" key="24">
    <source>
        <dbReference type="SMART" id="SM00483"/>
    </source>
</evidence>
<dbReference type="InterPro" id="IPR047967">
    <property type="entry name" value="PolX_PHP"/>
</dbReference>
<keyword evidence="25" id="KW-0378">Hydrolase</keyword>
<dbReference type="Pfam" id="PF02811">
    <property type="entry name" value="PHP"/>
    <property type="match status" value="1"/>
</dbReference>
<evidence type="ECO:0000256" key="13">
    <source>
        <dbReference type="ARBA" id="ARBA00022932"/>
    </source>
</evidence>
<dbReference type="GO" id="GO:0006281">
    <property type="term" value="P:DNA repair"/>
    <property type="evidence" value="ECO:0007669"/>
    <property type="project" value="UniProtKB-KW"/>
</dbReference>
<dbReference type="GO" id="GO:0003677">
    <property type="term" value="F:DNA binding"/>
    <property type="evidence" value="ECO:0007669"/>
    <property type="project" value="InterPro"/>
</dbReference>
<dbReference type="RefSeq" id="WP_145259960.1">
    <property type="nucleotide sequence ID" value="NZ_CP036279.1"/>
</dbReference>
<evidence type="ECO:0000256" key="1">
    <source>
        <dbReference type="ARBA" id="ARBA00001946"/>
    </source>
</evidence>
<dbReference type="SUPFAM" id="SSF81301">
    <property type="entry name" value="Nucleotidyltransferase"/>
    <property type="match status" value="1"/>
</dbReference>
<dbReference type="Gene3D" id="1.10.150.20">
    <property type="entry name" value="5' to 3' exonuclease, C-terminal subdomain"/>
    <property type="match status" value="1"/>
</dbReference>
<dbReference type="GO" id="GO:0004527">
    <property type="term" value="F:exonuclease activity"/>
    <property type="evidence" value="ECO:0007669"/>
    <property type="project" value="UniProtKB-KW"/>
</dbReference>
<evidence type="ECO:0000256" key="2">
    <source>
        <dbReference type="ARBA" id="ARBA00004496"/>
    </source>
</evidence>
<dbReference type="InterPro" id="IPR037160">
    <property type="entry name" value="DNA_Pol_thumb_sf"/>
</dbReference>
<keyword evidence="25" id="KW-0269">Exonuclease</keyword>
<name>A0A518B7E7_9BACT</name>
<dbReference type="Gene3D" id="1.10.150.110">
    <property type="entry name" value="DNA polymerase beta, N-terminal domain-like"/>
    <property type="match status" value="1"/>
</dbReference>
<dbReference type="Pfam" id="PF14716">
    <property type="entry name" value="HHH_8"/>
    <property type="match status" value="1"/>
</dbReference>
<gene>
    <name evidence="25" type="primary">polX</name>
    <name evidence="25" type="ORF">Pan216_37670</name>
</gene>
<comment type="subcellular location">
    <subcellularLocation>
        <location evidence="2">Cytoplasm</location>
    </subcellularLocation>
</comment>
<feature type="domain" description="Helix-hairpin-helix DNA-binding motif class 1" evidence="22">
    <location>
        <begin position="126"/>
        <end position="145"/>
    </location>
</feature>
<evidence type="ECO:0000256" key="20">
    <source>
        <dbReference type="ARBA" id="ARBA00045548"/>
    </source>
</evidence>
<dbReference type="InterPro" id="IPR016195">
    <property type="entry name" value="Pol/histidinol_Pase-like"/>
</dbReference>
<feature type="domain" description="Helix-hairpin-helix DNA-binding motif class 1" evidence="22">
    <location>
        <begin position="51"/>
        <end position="70"/>
    </location>
</feature>
<dbReference type="NCBIfam" id="NF006375">
    <property type="entry name" value="PRK08609.1"/>
    <property type="match status" value="1"/>
</dbReference>
<dbReference type="InterPro" id="IPR002054">
    <property type="entry name" value="DNA-dir_DNA_pol_X"/>
</dbReference>
<reference evidence="25 26" key="1">
    <citation type="submission" date="2019-02" db="EMBL/GenBank/DDBJ databases">
        <title>Deep-cultivation of Planctomycetes and their phenomic and genomic characterization uncovers novel biology.</title>
        <authorList>
            <person name="Wiegand S."/>
            <person name="Jogler M."/>
            <person name="Boedeker C."/>
            <person name="Pinto D."/>
            <person name="Vollmers J."/>
            <person name="Rivas-Marin E."/>
            <person name="Kohn T."/>
            <person name="Peeters S.H."/>
            <person name="Heuer A."/>
            <person name="Rast P."/>
            <person name="Oberbeckmann S."/>
            <person name="Bunk B."/>
            <person name="Jeske O."/>
            <person name="Meyerdierks A."/>
            <person name="Storesund J.E."/>
            <person name="Kallscheuer N."/>
            <person name="Luecker S."/>
            <person name="Lage O.M."/>
            <person name="Pohl T."/>
            <person name="Merkel B.J."/>
            <person name="Hornburger P."/>
            <person name="Mueller R.-W."/>
            <person name="Bruemmer F."/>
            <person name="Labrenz M."/>
            <person name="Spormann A.M."/>
            <person name="Op den Camp H."/>
            <person name="Overmann J."/>
            <person name="Amann R."/>
            <person name="Jetten M.S.M."/>
            <person name="Mascher T."/>
            <person name="Medema M.H."/>
            <person name="Devos D.P."/>
            <person name="Kaster A.-K."/>
            <person name="Ovreas L."/>
            <person name="Rohde M."/>
            <person name="Galperin M.Y."/>
            <person name="Jogler C."/>
        </authorList>
    </citation>
    <scope>NUCLEOTIDE SEQUENCE [LARGE SCALE GENOMIC DNA]</scope>
    <source>
        <strain evidence="25 26">Pan216</strain>
    </source>
</reference>
<dbReference type="CDD" id="cd07436">
    <property type="entry name" value="PHP_PolX"/>
    <property type="match status" value="1"/>
</dbReference>
<dbReference type="GO" id="GO:0005829">
    <property type="term" value="C:cytosol"/>
    <property type="evidence" value="ECO:0007669"/>
    <property type="project" value="TreeGrafter"/>
</dbReference>
<keyword evidence="26" id="KW-1185">Reference proteome</keyword>
<evidence type="ECO:0000256" key="15">
    <source>
        <dbReference type="ARBA" id="ARBA00023204"/>
    </source>
</evidence>
<dbReference type="CDD" id="cd00141">
    <property type="entry name" value="NT_POLXc"/>
    <property type="match status" value="1"/>
</dbReference>
<keyword evidence="15" id="KW-0234">DNA repair</keyword>
<evidence type="ECO:0000256" key="5">
    <source>
        <dbReference type="ARBA" id="ARBA00020020"/>
    </source>
</evidence>
<keyword evidence="25" id="KW-0540">Nuclease</keyword>
<evidence type="ECO:0000256" key="16">
    <source>
        <dbReference type="ARBA" id="ARBA00035717"/>
    </source>
</evidence>
<dbReference type="SUPFAM" id="SSF47802">
    <property type="entry name" value="DNA polymerase beta, N-terminal domain-like"/>
    <property type="match status" value="1"/>
</dbReference>
<feature type="domain" description="Helix-hairpin-helix DNA-binding motif class 1" evidence="22">
    <location>
        <begin position="91"/>
        <end position="110"/>
    </location>
</feature>
<dbReference type="Proteomes" id="UP000317093">
    <property type="component" value="Chromosome"/>
</dbReference>
<evidence type="ECO:0000256" key="4">
    <source>
        <dbReference type="ARBA" id="ARBA00012720"/>
    </source>
</evidence>
<keyword evidence="13" id="KW-0239">DNA-directed DNA polymerase</keyword>
<evidence type="ECO:0000256" key="11">
    <source>
        <dbReference type="ARBA" id="ARBA00022763"/>
    </source>
</evidence>
<dbReference type="GO" id="GO:0071978">
    <property type="term" value="P:bacterial-type flagellum-dependent swarming motility"/>
    <property type="evidence" value="ECO:0007669"/>
    <property type="project" value="TreeGrafter"/>
</dbReference>
<evidence type="ECO:0000259" key="22">
    <source>
        <dbReference type="SMART" id="SM00278"/>
    </source>
</evidence>
<evidence type="ECO:0000256" key="3">
    <source>
        <dbReference type="ARBA" id="ARBA00012417"/>
    </source>
</evidence>
<dbReference type="InterPro" id="IPR027421">
    <property type="entry name" value="DNA_pol_lamdba_lyase_dom_sf"/>
</dbReference>
<comment type="catalytic activity">
    <reaction evidence="18">
        <text>2'-deoxyribonucleotide-(2'-deoxyribose 5'-phosphate)-2'-deoxyribonucleotide-DNA = a 3'-end 2'-deoxyribonucleotide-(2,3-dehydro-2,3-deoxyribose 5'-phosphate)-DNA + a 5'-end 5'-phospho-2'-deoxyribonucleoside-DNA + H(+)</text>
        <dbReference type="Rhea" id="RHEA:66592"/>
        <dbReference type="Rhea" id="RHEA-COMP:13180"/>
        <dbReference type="Rhea" id="RHEA-COMP:16897"/>
        <dbReference type="Rhea" id="RHEA-COMP:17067"/>
        <dbReference type="ChEBI" id="CHEBI:15378"/>
        <dbReference type="ChEBI" id="CHEBI:136412"/>
        <dbReference type="ChEBI" id="CHEBI:157695"/>
        <dbReference type="ChEBI" id="CHEBI:167181"/>
        <dbReference type="EC" id="4.2.99.18"/>
    </reaction>
</comment>
<keyword evidence="14" id="KW-0915">Sodium</keyword>
<keyword evidence="7" id="KW-0237">DNA synthesis</keyword>
<evidence type="ECO:0000313" key="26">
    <source>
        <dbReference type="Proteomes" id="UP000317093"/>
    </source>
</evidence>